<evidence type="ECO:0000256" key="1">
    <source>
        <dbReference type="ARBA" id="ARBA00022741"/>
    </source>
</evidence>
<feature type="domain" description="UvrD-like helicase ATP-binding" evidence="5">
    <location>
        <begin position="103"/>
        <end position="165"/>
    </location>
</feature>
<sequence length="691" mass="78296">MPYSNHSLPQFSNVVVSARPGSGKTATAEAIAAAHPDKRIAVILYSKSLQLETQRRLLAYPNCESLTYHGMASRLFGGIVCHDAKLWEHRRRVLHRKELPEWNFEPYDIIILDEFQDCTELLFWLTICFILANKRKSGQSARLVVLGDERQSIYDFRGADHRYLTLAPQILDPISPYPFVKVPLSQSFRLSVPSVQFINDVFLGGESYITSSKDGPKPIVLRCFPRDRYALAEKLSAIIKQHGASNSTIIAPHIRNSKSVQDLVNILATKYRMPISVPIDDEAPLKDKVTDGKLCVSTIHQFKGSERDLVILFGIDSSFFRYFGRGLLDDRCPNEIFVALTRAAKQLVLVHHEDKKLMAFVSVDALYKTAEVVNMTRKEAKIAPPDAPGRPLELGFALPSSVGVRDMTRHVRDEGLDLIVKRDLCIRQLSPPLPEHEHINLHDTVLSDEKRKFHEAVSDINGLVVVAAFEHLITGMLMTFDLDESITDAEVPVCPQQYVSWLCRYACEYEARLSGYLPRVIQMRNHKFDWIKPEDLALAQSRLQDKLKDSAANIRFEVEADQDFHVGNQKTRLRGRADIVVSDSNDHQSVDTIWEIKFASQLSNEHIVQACTYAYLLAPQSSKLFRVVLYNVRDGEMLEIAPRNGQEGLRHMIESVLRLRWTIEGKMEDGAFIKSCTEAMLELSNLDNSGE</sequence>
<name>A0A9P8QL87_9HYPO</name>
<evidence type="ECO:0000313" key="8">
    <source>
        <dbReference type="Proteomes" id="UP000827724"/>
    </source>
</evidence>
<dbReference type="GO" id="GO:0005634">
    <property type="term" value="C:nucleus"/>
    <property type="evidence" value="ECO:0007669"/>
    <property type="project" value="TreeGrafter"/>
</dbReference>
<dbReference type="Pfam" id="PF13538">
    <property type="entry name" value="UvrD_C_2"/>
    <property type="match status" value="1"/>
</dbReference>
<dbReference type="PANTHER" id="PTHR11070:SF66">
    <property type="entry name" value="UVRD-LIKE HELICASE C-TERMINAL DOMAIN-CONTAINING PROTEIN"/>
    <property type="match status" value="1"/>
</dbReference>
<feature type="domain" description="UvrD-like helicase C-terminal" evidence="6">
    <location>
        <begin position="294"/>
        <end position="350"/>
    </location>
</feature>
<dbReference type="SUPFAM" id="SSF52540">
    <property type="entry name" value="P-loop containing nucleoside triphosphate hydrolases"/>
    <property type="match status" value="1"/>
</dbReference>
<reference evidence="7" key="1">
    <citation type="submission" date="2021-08" db="EMBL/GenBank/DDBJ databases">
        <title>Chromosome-Level Trichoderma cornu-damae using Hi-C Data.</title>
        <authorList>
            <person name="Kim C.S."/>
        </authorList>
    </citation>
    <scope>NUCLEOTIDE SEQUENCE</scope>
    <source>
        <strain evidence="7">KA19-0412C</strain>
    </source>
</reference>
<comment type="caution">
    <text evidence="7">The sequence shown here is derived from an EMBL/GenBank/DDBJ whole genome shotgun (WGS) entry which is preliminary data.</text>
</comment>
<dbReference type="GO" id="GO:0043138">
    <property type="term" value="F:3'-5' DNA helicase activity"/>
    <property type="evidence" value="ECO:0007669"/>
    <property type="project" value="TreeGrafter"/>
</dbReference>
<protein>
    <recommendedName>
        <fullName evidence="9">DNA helicase</fullName>
    </recommendedName>
</protein>
<keyword evidence="4" id="KW-0067">ATP-binding</keyword>
<evidence type="ECO:0000256" key="3">
    <source>
        <dbReference type="ARBA" id="ARBA00022806"/>
    </source>
</evidence>
<dbReference type="Proteomes" id="UP000827724">
    <property type="component" value="Unassembled WGS sequence"/>
</dbReference>
<evidence type="ECO:0008006" key="9">
    <source>
        <dbReference type="Google" id="ProtNLM"/>
    </source>
</evidence>
<dbReference type="Pfam" id="PF00580">
    <property type="entry name" value="UvrD-helicase"/>
    <property type="match status" value="1"/>
</dbReference>
<dbReference type="GO" id="GO:0003677">
    <property type="term" value="F:DNA binding"/>
    <property type="evidence" value="ECO:0007669"/>
    <property type="project" value="InterPro"/>
</dbReference>
<dbReference type="OrthoDB" id="1470711at2759"/>
<dbReference type="EMBL" id="JAIWOZ010000002">
    <property type="protein sequence ID" value="KAH6608360.1"/>
    <property type="molecule type" value="Genomic_DNA"/>
</dbReference>
<proteinExistence type="predicted"/>
<dbReference type="Gene3D" id="3.40.50.300">
    <property type="entry name" value="P-loop containing nucleotide triphosphate hydrolases"/>
    <property type="match status" value="2"/>
</dbReference>
<gene>
    <name evidence="7" type="ORF">Trco_001706</name>
</gene>
<dbReference type="InterPro" id="IPR000212">
    <property type="entry name" value="DNA_helicase_UvrD/REP"/>
</dbReference>
<evidence type="ECO:0000313" key="7">
    <source>
        <dbReference type="EMBL" id="KAH6608360.1"/>
    </source>
</evidence>
<keyword evidence="2" id="KW-0378">Hydrolase</keyword>
<evidence type="ECO:0000256" key="4">
    <source>
        <dbReference type="ARBA" id="ARBA00022840"/>
    </source>
</evidence>
<keyword evidence="1" id="KW-0547">Nucleotide-binding</keyword>
<dbReference type="Gene3D" id="3.90.320.10">
    <property type="match status" value="1"/>
</dbReference>
<dbReference type="AlphaFoldDB" id="A0A9P8QL87"/>
<organism evidence="7 8">
    <name type="scientific">Trichoderma cornu-damae</name>
    <dbReference type="NCBI Taxonomy" id="654480"/>
    <lineage>
        <taxon>Eukaryota</taxon>
        <taxon>Fungi</taxon>
        <taxon>Dikarya</taxon>
        <taxon>Ascomycota</taxon>
        <taxon>Pezizomycotina</taxon>
        <taxon>Sordariomycetes</taxon>
        <taxon>Hypocreomycetidae</taxon>
        <taxon>Hypocreales</taxon>
        <taxon>Hypocreaceae</taxon>
        <taxon>Trichoderma</taxon>
    </lineage>
</organism>
<keyword evidence="3" id="KW-0347">Helicase</keyword>
<accession>A0A9P8QL87</accession>
<dbReference type="InterPro" id="IPR011604">
    <property type="entry name" value="PDDEXK-like_dom_sf"/>
</dbReference>
<dbReference type="InterPro" id="IPR027417">
    <property type="entry name" value="P-loop_NTPase"/>
</dbReference>
<keyword evidence="8" id="KW-1185">Reference proteome</keyword>
<dbReference type="InterPro" id="IPR014016">
    <property type="entry name" value="UvrD-like_ATP-bd"/>
</dbReference>
<dbReference type="GO" id="GO:0000725">
    <property type="term" value="P:recombinational repair"/>
    <property type="evidence" value="ECO:0007669"/>
    <property type="project" value="TreeGrafter"/>
</dbReference>
<evidence type="ECO:0000259" key="5">
    <source>
        <dbReference type="Pfam" id="PF00580"/>
    </source>
</evidence>
<dbReference type="PANTHER" id="PTHR11070">
    <property type="entry name" value="UVRD / RECB / PCRA DNA HELICASE FAMILY MEMBER"/>
    <property type="match status" value="1"/>
</dbReference>
<dbReference type="InterPro" id="IPR027785">
    <property type="entry name" value="UvrD-like_helicase_C"/>
</dbReference>
<dbReference type="GO" id="GO:0005524">
    <property type="term" value="F:ATP binding"/>
    <property type="evidence" value="ECO:0007669"/>
    <property type="project" value="UniProtKB-KW"/>
</dbReference>
<evidence type="ECO:0000256" key="2">
    <source>
        <dbReference type="ARBA" id="ARBA00022801"/>
    </source>
</evidence>
<evidence type="ECO:0000259" key="6">
    <source>
        <dbReference type="Pfam" id="PF13538"/>
    </source>
</evidence>
<dbReference type="GO" id="GO:0016787">
    <property type="term" value="F:hydrolase activity"/>
    <property type="evidence" value="ECO:0007669"/>
    <property type="project" value="UniProtKB-KW"/>
</dbReference>